<dbReference type="Proteomes" id="UP001199816">
    <property type="component" value="Unassembled WGS sequence"/>
</dbReference>
<keyword evidence="3" id="KW-1185">Reference proteome</keyword>
<protein>
    <submittedName>
        <fullName evidence="2">Uncharacterized protein</fullName>
    </submittedName>
</protein>
<organism evidence="2 3">
    <name type="scientific">Niabella pedocola</name>
    <dbReference type="NCBI Taxonomy" id="1752077"/>
    <lineage>
        <taxon>Bacteria</taxon>
        <taxon>Pseudomonadati</taxon>
        <taxon>Bacteroidota</taxon>
        <taxon>Chitinophagia</taxon>
        <taxon>Chitinophagales</taxon>
        <taxon>Chitinophagaceae</taxon>
        <taxon>Niabella</taxon>
    </lineage>
</organism>
<dbReference type="EMBL" id="JAJNEC010000003">
    <property type="protein sequence ID" value="MCD2421355.1"/>
    <property type="molecule type" value="Genomic_DNA"/>
</dbReference>
<accession>A0ABS8PJU7</accession>
<evidence type="ECO:0000313" key="3">
    <source>
        <dbReference type="Proteomes" id="UP001199816"/>
    </source>
</evidence>
<dbReference type="RefSeq" id="WP_231002261.1">
    <property type="nucleotide sequence ID" value="NZ_JAJNEC010000003.1"/>
</dbReference>
<comment type="caution">
    <text evidence="2">The sequence shown here is derived from an EMBL/GenBank/DDBJ whole genome shotgun (WGS) entry which is preliminary data.</text>
</comment>
<evidence type="ECO:0000313" key="2">
    <source>
        <dbReference type="EMBL" id="MCD2421355.1"/>
    </source>
</evidence>
<reference evidence="2 3" key="1">
    <citation type="submission" date="2021-11" db="EMBL/GenBank/DDBJ databases">
        <title>Genomic of Niabella pedocola.</title>
        <authorList>
            <person name="Wu T."/>
        </authorList>
    </citation>
    <scope>NUCLEOTIDE SEQUENCE [LARGE SCALE GENOMIC DNA]</scope>
    <source>
        <strain evidence="2 3">JCM 31011</strain>
    </source>
</reference>
<name>A0ABS8PJU7_9BACT</name>
<sequence>MQLHTGSFNRETLYDAAGYLRQQARHFYIISTSRPLRKNRLSKRKDEKGKSLKEGVGLTTATTDKGIKHAPFVPHQWFLIHPVIEKRGVHNKLQD</sequence>
<evidence type="ECO:0000256" key="1">
    <source>
        <dbReference type="SAM" id="MobiDB-lite"/>
    </source>
</evidence>
<gene>
    <name evidence="2" type="ORF">LQ567_01180</name>
</gene>
<feature type="region of interest" description="Disordered" evidence="1">
    <location>
        <begin position="38"/>
        <end position="57"/>
    </location>
</feature>
<proteinExistence type="predicted"/>
<feature type="compositionally biased region" description="Basic and acidic residues" evidence="1">
    <location>
        <begin position="44"/>
        <end position="53"/>
    </location>
</feature>